<dbReference type="RefSeq" id="WP_191202939.1">
    <property type="nucleotide sequence ID" value="NZ_JACXZA010000002.1"/>
</dbReference>
<name>A0ABR8MU64_9BACL</name>
<comment type="caution">
    <text evidence="1">The sequence shown here is derived from an EMBL/GenBank/DDBJ whole genome shotgun (WGS) entry which is preliminary data.</text>
</comment>
<reference evidence="1 2" key="1">
    <citation type="submission" date="2020-09" db="EMBL/GenBank/DDBJ databases">
        <title>Paenibacillus sp. strain PR3 16S rRNA gene Genome sequencing and assembly.</title>
        <authorList>
            <person name="Kim J."/>
        </authorList>
    </citation>
    <scope>NUCLEOTIDE SEQUENCE [LARGE SCALE GENOMIC DNA]</scope>
    <source>
        <strain evidence="1 2">PR3</strain>
    </source>
</reference>
<sequence length="393" mass="44182">MKQHHHRYRNGHTAFVVIISFLLAGILLPNDSYASTEAAARRPVAQPPKVIMTVRADPDAQLESQLTINSPIITKALQKVSQESVNQVNLYPDIELTIMQQGQQKAYRLEKQGSLWDETAHKRIIISTEAAQQLRLLAVLLREQYYGKLIDWSQARELAPRKGIFSITDIASGKSFRVQRRAGSDHADVQPLTKEDSRIMKEIYGGEWSWNRKAVLIHTNGHWIAASMNGMPHGGDGIPDNDFSGHFCVHFLGSTTHKSDEPDVAHHLMIYKAAGQVREYLDTASPALLAASFVEAMDHDEPYLLTQIAVGMPSDKVAEWTKQMPDIRTIRIDKPHKSNASDGQPIDNGALTTQVRLNVTLMKQSEQRSSYLFHFNRKSSQSRWELTDVTTGK</sequence>
<protein>
    <submittedName>
        <fullName evidence="1">Uncharacterized protein</fullName>
    </submittedName>
</protein>
<dbReference type="EMBL" id="JACXZA010000002">
    <property type="protein sequence ID" value="MBD3918621.1"/>
    <property type="molecule type" value="Genomic_DNA"/>
</dbReference>
<proteinExistence type="predicted"/>
<evidence type="ECO:0000313" key="2">
    <source>
        <dbReference type="Proteomes" id="UP000609346"/>
    </source>
</evidence>
<keyword evidence="2" id="KW-1185">Reference proteome</keyword>
<evidence type="ECO:0000313" key="1">
    <source>
        <dbReference type="EMBL" id="MBD3918621.1"/>
    </source>
</evidence>
<gene>
    <name evidence="1" type="ORF">H8B09_07660</name>
</gene>
<accession>A0ABR8MU64</accession>
<organism evidence="1 2">
    <name type="scientific">Paenibacillus terricola</name>
    <dbReference type="NCBI Taxonomy" id="2763503"/>
    <lineage>
        <taxon>Bacteria</taxon>
        <taxon>Bacillati</taxon>
        <taxon>Bacillota</taxon>
        <taxon>Bacilli</taxon>
        <taxon>Bacillales</taxon>
        <taxon>Paenibacillaceae</taxon>
        <taxon>Paenibacillus</taxon>
    </lineage>
</organism>
<dbReference type="Proteomes" id="UP000609346">
    <property type="component" value="Unassembled WGS sequence"/>
</dbReference>